<organism evidence="2 3">
    <name type="scientific">Halobacillus litoralis</name>
    <dbReference type="NCBI Taxonomy" id="45668"/>
    <lineage>
        <taxon>Bacteria</taxon>
        <taxon>Bacillati</taxon>
        <taxon>Bacillota</taxon>
        <taxon>Bacilli</taxon>
        <taxon>Bacillales</taxon>
        <taxon>Bacillaceae</taxon>
        <taxon>Halobacillus</taxon>
    </lineage>
</organism>
<keyword evidence="1" id="KW-0812">Transmembrane</keyword>
<proteinExistence type="predicted"/>
<evidence type="ECO:0000256" key="1">
    <source>
        <dbReference type="SAM" id="Phobius"/>
    </source>
</evidence>
<dbReference type="KEGG" id="hli:HLI_02975"/>
<keyword evidence="1" id="KW-0472">Membrane</keyword>
<dbReference type="RefSeq" id="WP_128523001.1">
    <property type="nucleotide sequence ID" value="NZ_CP026118.1"/>
</dbReference>
<evidence type="ECO:0000313" key="2">
    <source>
        <dbReference type="EMBL" id="QAS51245.1"/>
    </source>
</evidence>
<dbReference type="OrthoDB" id="2969794at2"/>
<evidence type="ECO:0000313" key="3">
    <source>
        <dbReference type="Proteomes" id="UP000287756"/>
    </source>
</evidence>
<dbReference type="AlphaFoldDB" id="A0A410M938"/>
<reference evidence="2 3" key="1">
    <citation type="submission" date="2018-01" db="EMBL/GenBank/DDBJ databases">
        <title>The whole genome sequencing and assembly of Halobacillus litoralis ERB031 strain.</title>
        <authorList>
            <person name="Lee S.-J."/>
            <person name="Park M.-K."/>
            <person name="Kim J.-Y."/>
            <person name="Lee Y.-J."/>
            <person name="Yi H."/>
            <person name="Bahn Y.-S."/>
            <person name="Kim J.F."/>
            <person name="Lee D.-W."/>
        </authorList>
    </citation>
    <scope>NUCLEOTIDE SEQUENCE [LARGE SCALE GENOMIC DNA]</scope>
    <source>
        <strain evidence="2 3">ERB 031</strain>
    </source>
</reference>
<feature type="transmembrane region" description="Helical" evidence="1">
    <location>
        <begin position="6"/>
        <end position="23"/>
    </location>
</feature>
<name>A0A410M938_9BACI</name>
<protein>
    <submittedName>
        <fullName evidence="2">Uncharacterized protein</fullName>
    </submittedName>
</protein>
<dbReference type="Proteomes" id="UP000287756">
    <property type="component" value="Chromosome"/>
</dbReference>
<keyword evidence="1" id="KW-1133">Transmembrane helix</keyword>
<sequence>MNLYKISTSFFILTTIIFAYLWYDSEGPQPLDEFAVAAVTSSIKELPYTMEDVQLSFQNYHEEESTEKEQFYTRTLLARSLQNLNDNQRLISAAERSKVLEKGWFRDYSDSLFTMRSILTTHSFENNNSKEVKRINQELETLQSSIEETVTDESFSTKNKKDLRSITDMIEKFNQNFS</sequence>
<gene>
    <name evidence="2" type="ORF">HLI_02975</name>
</gene>
<accession>A0A410M938</accession>
<dbReference type="EMBL" id="CP026118">
    <property type="protein sequence ID" value="QAS51245.1"/>
    <property type="molecule type" value="Genomic_DNA"/>
</dbReference>